<evidence type="ECO:0000256" key="1">
    <source>
        <dbReference type="SAM" id="MobiDB-lite"/>
    </source>
</evidence>
<sequence length="110" mass="12305">KKAVGKVTKKVLRKGTGNLNSLLKKKSLGRGSTGRTTPNSLEEQLAMKEVLSNPLKGATRVPTKNMNDPRWLGSEGWVKMQRVVKTSKGNINIHFNYNTKTGKFDDFKFK</sequence>
<dbReference type="Proteomes" id="UP001339962">
    <property type="component" value="Unassembled WGS sequence"/>
</dbReference>
<gene>
    <name evidence="2" type="ORF">P9850_09865</name>
</gene>
<name>A0ABD5IWW9_9BACL</name>
<reference evidence="2 3" key="1">
    <citation type="submission" date="2023-03" db="EMBL/GenBank/DDBJ databases">
        <title>Bacillus Genome Sequencing.</title>
        <authorList>
            <person name="Dunlap C."/>
        </authorList>
    </citation>
    <scope>NUCLEOTIDE SEQUENCE [LARGE SCALE GENOMIC DNA]</scope>
    <source>
        <strain evidence="2 3">NRS-38</strain>
    </source>
</reference>
<feature type="non-terminal residue" evidence="2">
    <location>
        <position position="1"/>
    </location>
</feature>
<comment type="caution">
    <text evidence="2">The sequence shown here is derived from an EMBL/GenBank/DDBJ whole genome shotgun (WGS) entry which is preliminary data.</text>
</comment>
<accession>A0ABD5IWW9</accession>
<feature type="region of interest" description="Disordered" evidence="1">
    <location>
        <begin position="15"/>
        <end position="39"/>
    </location>
</feature>
<evidence type="ECO:0000313" key="3">
    <source>
        <dbReference type="Proteomes" id="UP001339962"/>
    </source>
</evidence>
<dbReference type="AlphaFoldDB" id="A0ABD5IWW9"/>
<proteinExistence type="predicted"/>
<dbReference type="EMBL" id="JARTLI010000015">
    <property type="protein sequence ID" value="MED5052159.1"/>
    <property type="molecule type" value="Genomic_DNA"/>
</dbReference>
<protein>
    <submittedName>
        <fullName evidence="2">S-layer protein</fullName>
    </submittedName>
</protein>
<evidence type="ECO:0000313" key="2">
    <source>
        <dbReference type="EMBL" id="MED5052159.1"/>
    </source>
</evidence>
<organism evidence="2 3">
    <name type="scientific">Anoxybacteroides rupiense</name>
    <dbReference type="NCBI Taxonomy" id="311460"/>
    <lineage>
        <taxon>Bacteria</taxon>
        <taxon>Bacillati</taxon>
        <taxon>Bacillota</taxon>
        <taxon>Bacilli</taxon>
        <taxon>Bacillales</taxon>
        <taxon>Anoxybacillaceae</taxon>
        <taxon>Anoxybacteroides</taxon>
    </lineage>
</organism>